<feature type="region of interest" description="Disordered" evidence="1">
    <location>
        <begin position="1"/>
        <end position="92"/>
    </location>
</feature>
<feature type="compositionally biased region" description="Basic residues" evidence="1">
    <location>
        <begin position="961"/>
        <end position="973"/>
    </location>
</feature>
<evidence type="ECO:0000313" key="6">
    <source>
        <dbReference type="Proteomes" id="UP001275084"/>
    </source>
</evidence>
<feature type="compositionally biased region" description="Basic and acidic residues" evidence="1">
    <location>
        <begin position="545"/>
        <end position="556"/>
    </location>
</feature>
<proteinExistence type="predicted"/>
<feature type="compositionally biased region" description="Low complexity" evidence="1">
    <location>
        <begin position="881"/>
        <end position="901"/>
    </location>
</feature>
<feature type="compositionally biased region" description="Basic and acidic residues" evidence="1">
    <location>
        <begin position="696"/>
        <end position="722"/>
    </location>
</feature>
<feature type="compositionally biased region" description="Polar residues" evidence="1">
    <location>
        <begin position="635"/>
        <end position="644"/>
    </location>
</feature>
<feature type="compositionally biased region" description="Basic and acidic residues" evidence="1">
    <location>
        <begin position="782"/>
        <end position="792"/>
    </location>
</feature>
<dbReference type="InterPro" id="IPR056416">
    <property type="entry name" value="DH_2_fung"/>
</dbReference>
<feature type="region of interest" description="Disordered" evidence="1">
    <location>
        <begin position="1331"/>
        <end position="1565"/>
    </location>
</feature>
<feature type="compositionally biased region" description="Polar residues" evidence="1">
    <location>
        <begin position="1625"/>
        <end position="1638"/>
    </location>
</feature>
<reference evidence="5" key="2">
    <citation type="submission" date="2023-06" db="EMBL/GenBank/DDBJ databases">
        <authorList>
            <consortium name="Lawrence Berkeley National Laboratory"/>
            <person name="Haridas S."/>
            <person name="Hensen N."/>
            <person name="Bonometti L."/>
            <person name="Westerberg I."/>
            <person name="Brannstrom I.O."/>
            <person name="Guillou S."/>
            <person name="Cros-Aarteil S."/>
            <person name="Calhoun S."/>
            <person name="Kuo A."/>
            <person name="Mondo S."/>
            <person name="Pangilinan J."/>
            <person name="Riley R."/>
            <person name="Labutti K."/>
            <person name="Andreopoulos B."/>
            <person name="Lipzen A."/>
            <person name="Chen C."/>
            <person name="Yanf M."/>
            <person name="Daum C."/>
            <person name="Ng V."/>
            <person name="Clum A."/>
            <person name="Steindorff A."/>
            <person name="Ohm R."/>
            <person name="Martin F."/>
            <person name="Silar P."/>
            <person name="Natvig D."/>
            <person name="Lalanne C."/>
            <person name="Gautier V."/>
            <person name="Ament-Velasquez S.L."/>
            <person name="Kruys A."/>
            <person name="Hutchinson M.I."/>
            <person name="Powell A.J."/>
            <person name="Barry K."/>
            <person name="Miller A.N."/>
            <person name="Grigoriev I.V."/>
            <person name="Debuchy R."/>
            <person name="Gladieux P."/>
            <person name="Thoren M.H."/>
            <person name="Johannesson H."/>
        </authorList>
    </citation>
    <scope>NUCLEOTIDE SEQUENCE</scope>
    <source>
        <strain evidence="5">CBS 955.72</strain>
    </source>
</reference>
<name>A0AAJ0HRH1_9PEZI</name>
<evidence type="ECO:0000259" key="3">
    <source>
        <dbReference type="Pfam" id="PF24344"/>
    </source>
</evidence>
<sequence>MSPPKSNESPNPGTGPPRRPSAAKNGATTPTNRRASVQAGATPKSAPATAGQGSRKKPLEPNLLADFLLGRPSPARALGQRSASKQRRKSVALDAAGVREELRQEMRAAAVRRLQQPGGVRDRVKQWQKTSTTAMKVEGGGVPHAEDVRSEPTDVAVQIDAESVTEEDRVRIKFRQKQKRRKPPAEKTESTETPDEGETGHSQQEKSSKDESEGPSKAGQPKVRPKKRIVSDDNWMKRRKGKSPPQTIPPKPKIVEAKPTPIPKDFLQRTAQNPSVQHKIKDWAKRVEVPEVPEAPEDMSSDESPRKTTPKSPRVKQYHHATTGETVTVEEEASSVAPAKPEIKVKPTPAFDDGIRVRPLKPKKSKADVDDGIRILPTRKKEPPDDGIRVRPIESTPPDDGIRVRPLESTLPDDGIRVRPLESTLPDDGIRVRPLESTLPDDGIRIRPGRRTSVDEITVRPASSRRTSTERSMRVPSTRRDRSPSDVVEVIQVIEEFESEVATPTRRQGSSHRKSRKGRSPKTAARKVVAPSEDQQSESETVDAIPRDHPSDDSSERPPTLAGNKSLADIPVGFSAFSVLDLPLGADARNSAKRPAKAQRNPSFKAVPNVFKKVMSGAKEIIQEKVDAPRPGVNQPPSIESWLNGTVDPFVEGSPKAQPAGRETQERSQERAQQVSLENPPEKPQEPLKRSVSQARQKEAQKEAAQREAQREAQKEARRKEAAQPPLAPLKPETHENDDPKLEESDATPKKLKTPAGLSPGLKRRRATRSGLSPIKTGGKKPFRETLKEAFRGESAGIKLPPTVYPSYETDYDAVSDPEDDYYDEDDDWESREPRRRSTGSGKRSPSPGPSSMVESSHSSTGSDSYLSRRRPPTKGHHELSTIVSEETSSVTESDTVSDISHTTVTQATAFTKSTDRSTNISRRKSSRKSSLKRRPTKHSDLVSVLSLPDTGHLVPPSRSKSVKSSRSLHRKPSKADKSKSDELLEEFSDDEYFYGRELKTLVDGVVPVLLKDVVRGGGDRKRETGNKKEDAMAKAVVDMGVALERLRNFHKQVPLANMRRLLTWLEDVSYVYDEYLDVWRLGFQGLIVNLAPASGHFDDADSLLNALPRNEDGDVLGEHGERVDVAYLLKRPLIRIKWMTKFLKAAVLVMEDRETDDLLLRYEALQEKARKRHREEVARMTDEDANSTDTTRARDLRNFAPLDGVIIAQDRQVAAKDSWAFDLDHSTGQRLECQVELIHRDNPDVPSDKGDILVREIGNSARSWLLFPPIPKERLSARRGESEQTLLVMVRGTHNHQEWFELIKFTTNNEEQLLDWLDILGSNPLPPFTRPKPVIAPSPSTPPRSDAVDVPVGERRLGKSTLASPTNEKSKTPSRYRPVQRTYPPSTPVVQSPVSAASPSPDKTPTQESYSKSTQPARPLPAKPATYVEAPSLPSWESSHHETVKGTKSPPNSTPFREDGAPPPPIHRTLGSTGNIAPPVDLGLPRVKRRGSSPLKHEYHPSDVSSEGSSASSDESEFSQSSSDELDEDDVPDTIPGYSIKRPEPASVESVISESSVSPSHSASQVIVAENIKKPERHGLKFAASVSYWSSKKGIWKDINAEPSSITVHPGSLEVHRLRESHSHQQAYPLQSSGTSEVDNRGKDAGGIVPLVSLVLTPVVMIRRSTALDLEIRSLASPESRLKIDSDMFRFRAASQTEAKNLYEAVHRSRLNNARYIQLSEEARVRSFGQQPAQPGDGSADDDSSSRRRSWFGRKNSYRGSTRAPSVSQQSGSTTISANSFLRRLTGGNNMSFNIEESTLDKQSRPGSVGGGAGGGSLESSSGSSTGGGSASTPPRSLSISLSGSGNSQSRWSNGLAEPFSPDRPLNIRCHLNVQNNRWADKGDCVLHISRPPPGVRQELTLYHGMEKRVIVTHSTKKTGDKPLILLDAVLGSKCFSMLGTKGIMCSVWENLRDEEGNVGLAPAQGGLAGRVTKWCFQCKSVQQAKWIMDRVTSEVPVPGLIGN</sequence>
<feature type="compositionally biased region" description="Gly residues" evidence="1">
    <location>
        <begin position="1809"/>
        <end position="1818"/>
    </location>
</feature>
<dbReference type="InterPro" id="IPR056222">
    <property type="entry name" value="PH_23"/>
</dbReference>
<feature type="compositionally biased region" description="Polar residues" evidence="1">
    <location>
        <begin position="26"/>
        <end position="35"/>
    </location>
</feature>
<feature type="compositionally biased region" description="Polar residues" evidence="1">
    <location>
        <begin position="902"/>
        <end position="921"/>
    </location>
</feature>
<feature type="compositionally biased region" description="Basic and acidic residues" evidence="1">
    <location>
        <begin position="680"/>
        <end position="689"/>
    </location>
</feature>
<keyword evidence="6" id="KW-1185">Reference proteome</keyword>
<feature type="compositionally biased region" description="Basic and acidic residues" evidence="1">
    <location>
        <begin position="203"/>
        <end position="214"/>
    </location>
</feature>
<feature type="compositionally biased region" description="Low complexity" evidence="1">
    <location>
        <begin position="1832"/>
        <end position="1855"/>
    </location>
</feature>
<feature type="compositionally biased region" description="Polar residues" evidence="1">
    <location>
        <begin position="853"/>
        <end position="866"/>
    </location>
</feature>
<evidence type="ECO:0000313" key="5">
    <source>
        <dbReference type="EMBL" id="KAK3359890.1"/>
    </source>
</evidence>
<feature type="compositionally biased region" description="Basic and acidic residues" evidence="1">
    <location>
        <begin position="279"/>
        <end position="289"/>
    </location>
</feature>
<feature type="compositionally biased region" description="Basic and acidic residues" evidence="1">
    <location>
        <begin position="732"/>
        <end position="749"/>
    </location>
</feature>
<feature type="domain" description="DBL homology" evidence="2">
    <location>
        <begin position="978"/>
        <end position="1174"/>
    </location>
</feature>
<evidence type="ECO:0000259" key="4">
    <source>
        <dbReference type="Pfam" id="PF24345"/>
    </source>
</evidence>
<feature type="compositionally biased region" description="Low complexity" evidence="1">
    <location>
        <begin position="839"/>
        <end position="852"/>
    </location>
</feature>
<dbReference type="InterPro" id="IPR056223">
    <property type="entry name" value="PH_24"/>
</dbReference>
<dbReference type="EMBL" id="JAUIQD010000002">
    <property type="protein sequence ID" value="KAK3359890.1"/>
    <property type="molecule type" value="Genomic_DNA"/>
</dbReference>
<comment type="caution">
    <text evidence="5">The sequence shown here is derived from an EMBL/GenBank/DDBJ whole genome shotgun (WGS) entry which is preliminary data.</text>
</comment>
<reference evidence="5" key="1">
    <citation type="journal article" date="2023" name="Mol. Phylogenet. Evol.">
        <title>Genome-scale phylogeny and comparative genomics of the fungal order Sordariales.</title>
        <authorList>
            <person name="Hensen N."/>
            <person name="Bonometti L."/>
            <person name="Westerberg I."/>
            <person name="Brannstrom I.O."/>
            <person name="Guillou S."/>
            <person name="Cros-Aarteil S."/>
            <person name="Calhoun S."/>
            <person name="Haridas S."/>
            <person name="Kuo A."/>
            <person name="Mondo S."/>
            <person name="Pangilinan J."/>
            <person name="Riley R."/>
            <person name="LaButti K."/>
            <person name="Andreopoulos B."/>
            <person name="Lipzen A."/>
            <person name="Chen C."/>
            <person name="Yan M."/>
            <person name="Daum C."/>
            <person name="Ng V."/>
            <person name="Clum A."/>
            <person name="Steindorff A."/>
            <person name="Ohm R.A."/>
            <person name="Martin F."/>
            <person name="Silar P."/>
            <person name="Natvig D.O."/>
            <person name="Lalanne C."/>
            <person name="Gautier V."/>
            <person name="Ament-Velasquez S.L."/>
            <person name="Kruys A."/>
            <person name="Hutchinson M.I."/>
            <person name="Powell A.J."/>
            <person name="Barry K."/>
            <person name="Miller A.N."/>
            <person name="Grigoriev I.V."/>
            <person name="Debuchy R."/>
            <person name="Gladieux P."/>
            <person name="Hiltunen Thoren M."/>
            <person name="Johannesson H."/>
        </authorList>
    </citation>
    <scope>NUCLEOTIDE SEQUENCE</scope>
    <source>
        <strain evidence="5">CBS 955.72</strain>
    </source>
</reference>
<evidence type="ECO:0000259" key="2">
    <source>
        <dbReference type="Pfam" id="PF24340"/>
    </source>
</evidence>
<dbReference type="Pfam" id="PF24344">
    <property type="entry name" value="PH_23"/>
    <property type="match status" value="1"/>
</dbReference>
<feature type="region of interest" description="Disordered" evidence="1">
    <location>
        <begin position="622"/>
        <end position="982"/>
    </location>
</feature>
<dbReference type="Proteomes" id="UP001275084">
    <property type="component" value="Unassembled WGS sequence"/>
</dbReference>
<feature type="compositionally biased region" description="Basic and acidic residues" evidence="1">
    <location>
        <begin position="365"/>
        <end position="392"/>
    </location>
</feature>
<organism evidence="5 6">
    <name type="scientific">Lasiosphaeria hispida</name>
    <dbReference type="NCBI Taxonomy" id="260671"/>
    <lineage>
        <taxon>Eukaryota</taxon>
        <taxon>Fungi</taxon>
        <taxon>Dikarya</taxon>
        <taxon>Ascomycota</taxon>
        <taxon>Pezizomycotina</taxon>
        <taxon>Sordariomycetes</taxon>
        <taxon>Sordariomycetidae</taxon>
        <taxon>Sordariales</taxon>
        <taxon>Lasiosphaeriaceae</taxon>
        <taxon>Lasiosphaeria</taxon>
    </lineage>
</organism>
<feature type="compositionally biased region" description="Low complexity" evidence="1">
    <location>
        <begin position="1546"/>
        <end position="1565"/>
    </location>
</feature>
<feature type="compositionally biased region" description="Polar residues" evidence="1">
    <location>
        <begin position="1759"/>
        <end position="1776"/>
    </location>
</feature>
<feature type="compositionally biased region" description="Polar residues" evidence="1">
    <location>
        <begin position="1"/>
        <end position="12"/>
    </location>
</feature>
<feature type="compositionally biased region" description="Low complexity" evidence="1">
    <location>
        <begin position="1389"/>
        <end position="1402"/>
    </location>
</feature>
<feature type="compositionally biased region" description="Pro residues" evidence="1">
    <location>
        <begin position="1331"/>
        <end position="1343"/>
    </location>
</feature>
<feature type="domain" description="PH" evidence="3">
    <location>
        <begin position="1188"/>
        <end position="1328"/>
    </location>
</feature>
<feature type="region of interest" description="Disordered" evidence="1">
    <location>
        <begin position="1727"/>
        <end position="1776"/>
    </location>
</feature>
<dbReference type="Pfam" id="PF24345">
    <property type="entry name" value="PH_24"/>
    <property type="match status" value="1"/>
</dbReference>
<feature type="compositionally biased region" description="Polar residues" evidence="1">
    <location>
        <begin position="1404"/>
        <end position="1417"/>
    </location>
</feature>
<feature type="compositionally biased region" description="Basic residues" evidence="1">
    <location>
        <begin position="509"/>
        <end position="520"/>
    </location>
</feature>
<protein>
    <submittedName>
        <fullName evidence="5">Uncharacterized protein</fullName>
    </submittedName>
</protein>
<feature type="region of interest" description="Disordered" evidence="1">
    <location>
        <begin position="1799"/>
        <end position="1859"/>
    </location>
</feature>
<feature type="compositionally biased region" description="Basic and acidic residues" evidence="1">
    <location>
        <begin position="467"/>
        <end position="484"/>
    </location>
</feature>
<accession>A0AAJ0HRH1</accession>
<gene>
    <name evidence="5" type="ORF">B0T25DRAFT_113054</name>
</gene>
<feature type="region of interest" description="Disordered" evidence="1">
    <location>
        <begin position="113"/>
        <end position="487"/>
    </location>
</feature>
<evidence type="ECO:0000256" key="1">
    <source>
        <dbReference type="SAM" id="MobiDB-lite"/>
    </source>
</evidence>
<feature type="compositionally biased region" description="Basic residues" evidence="1">
    <location>
        <begin position="922"/>
        <end position="937"/>
    </location>
</feature>
<feature type="region of interest" description="Disordered" evidence="1">
    <location>
        <begin position="1622"/>
        <end position="1643"/>
    </location>
</feature>
<feature type="domain" description="PH" evidence="4">
    <location>
        <begin position="1574"/>
        <end position="1725"/>
    </location>
</feature>
<feature type="compositionally biased region" description="Basic residues" evidence="1">
    <location>
        <begin position="172"/>
        <end position="182"/>
    </location>
</feature>
<feature type="compositionally biased region" description="Low complexity" evidence="1">
    <location>
        <begin position="1503"/>
        <end position="1524"/>
    </location>
</feature>
<feature type="compositionally biased region" description="Acidic residues" evidence="1">
    <location>
        <begin position="810"/>
        <end position="830"/>
    </location>
</feature>
<dbReference type="Pfam" id="PF24340">
    <property type="entry name" value="DH_2"/>
    <property type="match status" value="1"/>
</dbReference>
<feature type="region of interest" description="Disordered" evidence="1">
    <location>
        <begin position="500"/>
        <end position="567"/>
    </location>
</feature>